<dbReference type="GO" id="GO:0000155">
    <property type="term" value="F:phosphorelay sensor kinase activity"/>
    <property type="evidence" value="ECO:0007669"/>
    <property type="project" value="InterPro"/>
</dbReference>
<keyword evidence="9" id="KW-1133">Transmembrane helix</keyword>
<gene>
    <name evidence="11" type="ORF">RSSM_03691</name>
</gene>
<evidence type="ECO:0000256" key="2">
    <source>
        <dbReference type="ARBA" id="ARBA00012438"/>
    </source>
</evidence>
<evidence type="ECO:0000256" key="3">
    <source>
        <dbReference type="ARBA" id="ARBA00022553"/>
    </source>
</evidence>
<dbReference type="PANTHER" id="PTHR43065">
    <property type="entry name" value="SENSOR HISTIDINE KINASE"/>
    <property type="match status" value="1"/>
</dbReference>
<dbReference type="Proteomes" id="UP000011885">
    <property type="component" value="Unassembled WGS sequence"/>
</dbReference>
<evidence type="ECO:0000256" key="1">
    <source>
        <dbReference type="ARBA" id="ARBA00000085"/>
    </source>
</evidence>
<feature type="transmembrane region" description="Helical" evidence="9">
    <location>
        <begin position="372"/>
        <end position="391"/>
    </location>
</feature>
<keyword evidence="9" id="KW-0472">Membrane</keyword>
<evidence type="ECO:0000256" key="8">
    <source>
        <dbReference type="ARBA" id="ARBA00023012"/>
    </source>
</evidence>
<dbReference type="SUPFAM" id="SSF55874">
    <property type="entry name" value="ATPase domain of HSP90 chaperone/DNA topoisomerase II/histidine kinase"/>
    <property type="match status" value="1"/>
</dbReference>
<dbReference type="PROSITE" id="PS50109">
    <property type="entry name" value="HIS_KIN"/>
    <property type="match status" value="1"/>
</dbReference>
<evidence type="ECO:0000313" key="11">
    <source>
        <dbReference type="EMBL" id="EMI54868.1"/>
    </source>
</evidence>
<dbReference type="Gene3D" id="3.40.50.2300">
    <property type="match status" value="2"/>
</dbReference>
<keyword evidence="9" id="KW-0812">Transmembrane</keyword>
<dbReference type="SMART" id="SM00387">
    <property type="entry name" value="HATPase_c"/>
    <property type="match status" value="1"/>
</dbReference>
<proteinExistence type="predicted"/>
<evidence type="ECO:0000256" key="7">
    <source>
        <dbReference type="ARBA" id="ARBA00022840"/>
    </source>
</evidence>
<dbReference type="PATRIC" id="fig|1263870.3.peg.3916"/>
<evidence type="ECO:0000259" key="10">
    <source>
        <dbReference type="PROSITE" id="PS50109"/>
    </source>
</evidence>
<feature type="domain" description="Histidine kinase" evidence="10">
    <location>
        <begin position="432"/>
        <end position="647"/>
    </location>
</feature>
<dbReference type="CDD" id="cd00082">
    <property type="entry name" value="HisKA"/>
    <property type="match status" value="1"/>
</dbReference>
<keyword evidence="4" id="KW-0808">Transferase</keyword>
<dbReference type="Gene3D" id="3.30.565.10">
    <property type="entry name" value="Histidine kinase-like ATPase, C-terminal domain"/>
    <property type="match status" value="1"/>
</dbReference>
<dbReference type="SUPFAM" id="SSF47384">
    <property type="entry name" value="Homodimeric domain of signal transducing histidine kinase"/>
    <property type="match status" value="1"/>
</dbReference>
<accession>M5UFT5</accession>
<keyword evidence="12" id="KW-1185">Reference proteome</keyword>
<comment type="catalytic activity">
    <reaction evidence="1">
        <text>ATP + protein L-histidine = ADP + protein N-phospho-L-histidine.</text>
        <dbReference type="EC" id="2.7.13.3"/>
    </reaction>
</comment>
<evidence type="ECO:0000256" key="5">
    <source>
        <dbReference type="ARBA" id="ARBA00022741"/>
    </source>
</evidence>
<keyword evidence="8" id="KW-0902">Two-component regulatory system</keyword>
<dbReference type="SMART" id="SM00388">
    <property type="entry name" value="HisKA"/>
    <property type="match status" value="1"/>
</dbReference>
<evidence type="ECO:0000256" key="6">
    <source>
        <dbReference type="ARBA" id="ARBA00022777"/>
    </source>
</evidence>
<reference evidence="11 12" key="1">
    <citation type="journal article" date="2013" name="Mar. Genomics">
        <title>Expression of sulfatases in Rhodopirellula baltica and the diversity of sulfatases in the genus Rhodopirellula.</title>
        <authorList>
            <person name="Wegner C.E."/>
            <person name="Richter-Heitmann T."/>
            <person name="Klindworth A."/>
            <person name="Klockow C."/>
            <person name="Richter M."/>
            <person name="Achstetter T."/>
            <person name="Glockner F.O."/>
            <person name="Harder J."/>
        </authorList>
    </citation>
    <scope>NUCLEOTIDE SEQUENCE [LARGE SCALE GENOMIC DNA]</scope>
    <source>
        <strain evidence="11 12">SM41</strain>
    </source>
</reference>
<organism evidence="11 12">
    <name type="scientific">Rhodopirellula sallentina SM41</name>
    <dbReference type="NCBI Taxonomy" id="1263870"/>
    <lineage>
        <taxon>Bacteria</taxon>
        <taxon>Pseudomonadati</taxon>
        <taxon>Planctomycetota</taxon>
        <taxon>Planctomycetia</taxon>
        <taxon>Pirellulales</taxon>
        <taxon>Pirellulaceae</taxon>
        <taxon>Rhodopirellula</taxon>
    </lineage>
</organism>
<evidence type="ECO:0000313" key="12">
    <source>
        <dbReference type="Proteomes" id="UP000011885"/>
    </source>
</evidence>
<sequence length="651" mass="72013">MDDDRGRTRLFRFDCMFGLRTRIGCRDRNALVLTALAFCQSVPAIASEADDAKTRNVIVVYSYGDVLPANEIVDRVLRDRLQVSGQYRVDVYNEYLDIARFPGEANLERTRSLLKEKFADRKVDLVVAGGSEALDFLVESRDSLFADVPLIYTCVGHQRIASDPRLNEIPGIPIRLELMPTLDLAIGLQPKAKQLFVITGESQLDRNWRSSTAEQLRESGYDQRFEVTYLSGLPMDELIRRVQVLPRDAIVLFLLCMQDGNGEHFFSPDVVERLAAVSPSPLYGVYNTYHGRGIVGGHFATFEGLANSTAKLALQVLDGNQDAVPDVSQTLALNHLDWRQLRHWGLNQSRVPEGSVVAFRELTAWERYPGRIIAAITLILLQAALIAVLLIQIRRRRKAEQLQLASQETSRRQRDELARVNRVATVGELSTSIAHEVNQPLSAIVSNAQAAIRLLQQTPPDTDEVAAALKDIAGDGNRAAGILNHVRSLAKKEHPTRELVDLNEIVQDVLELVAPDAISRGITIEKDLDNDLPRVEGDKVGLQQLILNLLINAAQAMAETPPDAKQVTVRTGLDDGSVHLSVCDQGIGLDDESLQQVFHPFFTTRTGGIGMGLSISQSIVESHQGRIWVAKNTTRGVTFHVQLPGVCESKG</sequence>
<dbReference type="InterPro" id="IPR003661">
    <property type="entry name" value="HisK_dim/P_dom"/>
</dbReference>
<dbReference type="PRINTS" id="PR00344">
    <property type="entry name" value="BCTRLSENSOR"/>
</dbReference>
<keyword evidence="3" id="KW-0597">Phosphoprotein</keyword>
<dbReference type="InterPro" id="IPR036097">
    <property type="entry name" value="HisK_dim/P_sf"/>
</dbReference>
<dbReference type="InterPro" id="IPR005467">
    <property type="entry name" value="His_kinase_dom"/>
</dbReference>
<dbReference type="EMBL" id="ANOH01000255">
    <property type="protein sequence ID" value="EMI54868.1"/>
    <property type="molecule type" value="Genomic_DNA"/>
</dbReference>
<dbReference type="GO" id="GO:0005524">
    <property type="term" value="F:ATP binding"/>
    <property type="evidence" value="ECO:0007669"/>
    <property type="project" value="UniProtKB-KW"/>
</dbReference>
<name>M5UFT5_9BACT</name>
<dbReference type="Pfam" id="PF00512">
    <property type="entry name" value="HisKA"/>
    <property type="match status" value="1"/>
</dbReference>
<evidence type="ECO:0000256" key="9">
    <source>
        <dbReference type="SAM" id="Phobius"/>
    </source>
</evidence>
<comment type="caution">
    <text evidence="11">The sequence shown here is derived from an EMBL/GenBank/DDBJ whole genome shotgun (WGS) entry which is preliminary data.</text>
</comment>
<protein>
    <recommendedName>
        <fullName evidence="2">histidine kinase</fullName>
        <ecNumber evidence="2">2.7.13.3</ecNumber>
    </recommendedName>
</protein>
<keyword evidence="5" id="KW-0547">Nucleotide-binding</keyword>
<keyword evidence="6" id="KW-0418">Kinase</keyword>
<dbReference type="Gene3D" id="1.10.287.130">
    <property type="match status" value="1"/>
</dbReference>
<dbReference type="EC" id="2.7.13.3" evidence="2"/>
<dbReference type="InterPro" id="IPR003594">
    <property type="entry name" value="HATPase_dom"/>
</dbReference>
<dbReference type="Pfam" id="PF02518">
    <property type="entry name" value="HATPase_c"/>
    <property type="match status" value="1"/>
</dbReference>
<dbReference type="PANTHER" id="PTHR43065:SF10">
    <property type="entry name" value="PEROXIDE STRESS-ACTIVATED HISTIDINE KINASE MAK3"/>
    <property type="match status" value="1"/>
</dbReference>
<dbReference type="InterPro" id="IPR036890">
    <property type="entry name" value="HATPase_C_sf"/>
</dbReference>
<dbReference type="AlphaFoldDB" id="M5UFT5"/>
<evidence type="ECO:0000256" key="4">
    <source>
        <dbReference type="ARBA" id="ARBA00022679"/>
    </source>
</evidence>
<dbReference type="InterPro" id="IPR004358">
    <property type="entry name" value="Sig_transdc_His_kin-like_C"/>
</dbReference>
<keyword evidence="7 11" id="KW-0067">ATP-binding</keyword>